<dbReference type="Pfam" id="PF12867">
    <property type="entry name" value="DinB_2"/>
    <property type="match status" value="1"/>
</dbReference>
<protein>
    <recommendedName>
        <fullName evidence="1">DinB-like domain-containing protein</fullName>
    </recommendedName>
</protein>
<name>A0A645AZJ0_9ZZZZ</name>
<reference evidence="2" key="1">
    <citation type="submission" date="2019-08" db="EMBL/GenBank/DDBJ databases">
        <authorList>
            <person name="Kucharzyk K."/>
            <person name="Murdoch R.W."/>
            <person name="Higgins S."/>
            <person name="Loffler F."/>
        </authorList>
    </citation>
    <scope>NUCLEOTIDE SEQUENCE</scope>
</reference>
<comment type="caution">
    <text evidence="2">The sequence shown here is derived from an EMBL/GenBank/DDBJ whole genome shotgun (WGS) entry which is preliminary data.</text>
</comment>
<sequence>MTDLSTISKENNTSRNELINFVNSLSQAQLYQELPAGWNVLAVLAHLAFWDQRAITLLNKWQKEGISASPNDTDVVNETTRSFFRVLDPERGKQLVLATAQEIDQKIESMPVAFYNDVIVKGTTVHLNRAEHRRMHIEEIKQALAL</sequence>
<proteinExistence type="predicted"/>
<feature type="domain" description="DinB-like" evidence="1">
    <location>
        <begin position="13"/>
        <end position="121"/>
    </location>
</feature>
<dbReference type="InterPro" id="IPR034660">
    <property type="entry name" value="DinB/YfiT-like"/>
</dbReference>
<evidence type="ECO:0000259" key="1">
    <source>
        <dbReference type="Pfam" id="PF12867"/>
    </source>
</evidence>
<dbReference type="Gene3D" id="1.20.120.450">
    <property type="entry name" value="dinb family like domain"/>
    <property type="match status" value="1"/>
</dbReference>
<evidence type="ECO:0000313" key="2">
    <source>
        <dbReference type="EMBL" id="MPM58569.1"/>
    </source>
</evidence>
<accession>A0A645AZJ0</accession>
<organism evidence="2">
    <name type="scientific">bioreactor metagenome</name>
    <dbReference type="NCBI Taxonomy" id="1076179"/>
    <lineage>
        <taxon>unclassified sequences</taxon>
        <taxon>metagenomes</taxon>
        <taxon>ecological metagenomes</taxon>
    </lineage>
</organism>
<dbReference type="InterPro" id="IPR024775">
    <property type="entry name" value="DinB-like"/>
</dbReference>
<dbReference type="EMBL" id="VSSQ01016835">
    <property type="protein sequence ID" value="MPM58569.1"/>
    <property type="molecule type" value="Genomic_DNA"/>
</dbReference>
<dbReference type="SUPFAM" id="SSF109854">
    <property type="entry name" value="DinB/YfiT-like putative metalloenzymes"/>
    <property type="match status" value="1"/>
</dbReference>
<gene>
    <name evidence="2" type="ORF">SDC9_105400</name>
</gene>
<dbReference type="AlphaFoldDB" id="A0A645AZJ0"/>